<name>A0AAD6J0G0_DREDA</name>
<dbReference type="CDD" id="cd16104">
    <property type="entry name" value="Ubl_USP14_like"/>
    <property type="match status" value="1"/>
</dbReference>
<dbReference type="Proteomes" id="UP001221413">
    <property type="component" value="Unassembled WGS sequence"/>
</dbReference>
<dbReference type="InterPro" id="IPR018200">
    <property type="entry name" value="USP_CS"/>
</dbReference>
<dbReference type="Pfam" id="PF13476">
    <property type="entry name" value="AAA_23"/>
    <property type="match status" value="1"/>
</dbReference>
<feature type="coiled-coil region" evidence="4">
    <location>
        <begin position="1298"/>
        <end position="1356"/>
    </location>
</feature>
<feature type="domain" description="USP" evidence="7">
    <location>
        <begin position="111"/>
        <end position="548"/>
    </location>
</feature>
<dbReference type="PANTHER" id="PTHR45916">
    <property type="entry name" value="STRUCTURAL MAINTENANCE OF CHROMOSOMES PROTEIN 5"/>
    <property type="match status" value="1"/>
</dbReference>
<dbReference type="Gene3D" id="3.40.50.300">
    <property type="entry name" value="P-loop containing nucleotide triphosphate hydrolases"/>
    <property type="match status" value="2"/>
</dbReference>
<evidence type="ECO:0000256" key="1">
    <source>
        <dbReference type="ARBA" id="ARBA00010171"/>
    </source>
</evidence>
<dbReference type="GO" id="GO:0016887">
    <property type="term" value="F:ATP hydrolysis activity"/>
    <property type="evidence" value="ECO:0007669"/>
    <property type="project" value="InterPro"/>
</dbReference>
<dbReference type="Pfam" id="PF00443">
    <property type="entry name" value="UCH"/>
    <property type="match status" value="1"/>
</dbReference>
<evidence type="ECO:0000256" key="2">
    <source>
        <dbReference type="ARBA" id="ARBA00018687"/>
    </source>
</evidence>
<dbReference type="PROSITE" id="PS50235">
    <property type="entry name" value="USP_3"/>
    <property type="match status" value="1"/>
</dbReference>
<dbReference type="PROSITE" id="PS00973">
    <property type="entry name" value="USP_2"/>
    <property type="match status" value="1"/>
</dbReference>
<dbReference type="PROSITE" id="PS00972">
    <property type="entry name" value="USP_1"/>
    <property type="match status" value="1"/>
</dbReference>
<feature type="compositionally biased region" description="Basic and acidic residues" evidence="5">
    <location>
        <begin position="406"/>
        <end position="418"/>
    </location>
</feature>
<feature type="region of interest" description="Disordered" evidence="5">
    <location>
        <begin position="544"/>
        <end position="679"/>
    </location>
</feature>
<dbReference type="InterPro" id="IPR028889">
    <property type="entry name" value="USP"/>
</dbReference>
<dbReference type="GO" id="GO:0000724">
    <property type="term" value="P:double-strand break repair via homologous recombination"/>
    <property type="evidence" value="ECO:0007669"/>
    <property type="project" value="TreeGrafter"/>
</dbReference>
<dbReference type="GO" id="GO:0004843">
    <property type="term" value="F:cysteine-type deubiquitinase activity"/>
    <property type="evidence" value="ECO:0007669"/>
    <property type="project" value="InterPro"/>
</dbReference>
<dbReference type="InterPro" id="IPR029071">
    <property type="entry name" value="Ubiquitin-like_domsf"/>
</dbReference>
<organism evidence="8 9">
    <name type="scientific">Drechslerella dactyloides</name>
    <name type="common">Nematode-trapping fungus</name>
    <name type="synonym">Arthrobotrys dactyloides</name>
    <dbReference type="NCBI Taxonomy" id="74499"/>
    <lineage>
        <taxon>Eukaryota</taxon>
        <taxon>Fungi</taxon>
        <taxon>Dikarya</taxon>
        <taxon>Ascomycota</taxon>
        <taxon>Pezizomycotina</taxon>
        <taxon>Orbiliomycetes</taxon>
        <taxon>Orbiliales</taxon>
        <taxon>Orbiliaceae</taxon>
        <taxon>Drechslerella</taxon>
    </lineage>
</organism>
<feature type="coiled-coil region" evidence="4">
    <location>
        <begin position="1444"/>
        <end position="1478"/>
    </location>
</feature>
<evidence type="ECO:0000256" key="3">
    <source>
        <dbReference type="ARBA" id="ARBA00023054"/>
    </source>
</evidence>
<feature type="compositionally biased region" description="Acidic residues" evidence="5">
    <location>
        <begin position="637"/>
        <end position="649"/>
    </location>
</feature>
<evidence type="ECO:0000256" key="5">
    <source>
        <dbReference type="SAM" id="MobiDB-lite"/>
    </source>
</evidence>
<dbReference type="InterPro" id="IPR038729">
    <property type="entry name" value="Rad50/SbcC_AAA"/>
</dbReference>
<dbReference type="InterPro" id="IPR038765">
    <property type="entry name" value="Papain-like_cys_pep_sf"/>
</dbReference>
<dbReference type="Gene3D" id="3.10.20.90">
    <property type="entry name" value="Phosphatidylinositol 3-kinase Catalytic Subunit, Chain A, domain 1"/>
    <property type="match status" value="1"/>
</dbReference>
<comment type="similarity">
    <text evidence="1">Belongs to the SMC family. SMC5 subfamily.</text>
</comment>
<protein>
    <recommendedName>
        <fullName evidence="2">Structural maintenance of chromosomes protein 5</fullName>
    </recommendedName>
</protein>
<dbReference type="PROSITE" id="PS50053">
    <property type="entry name" value="UBIQUITIN_2"/>
    <property type="match status" value="1"/>
</dbReference>
<comment type="caution">
    <text evidence="8">The sequence shown here is derived from an EMBL/GenBank/DDBJ whole genome shotgun (WGS) entry which is preliminary data.</text>
</comment>
<dbReference type="Pfam" id="PF00240">
    <property type="entry name" value="ubiquitin"/>
    <property type="match status" value="1"/>
</dbReference>
<keyword evidence="3 4" id="KW-0175">Coiled coil</keyword>
<feature type="region of interest" description="Disordered" evidence="5">
    <location>
        <begin position="394"/>
        <end position="432"/>
    </location>
</feature>
<dbReference type="InterPro" id="IPR000626">
    <property type="entry name" value="Ubiquitin-like_dom"/>
</dbReference>
<sequence length="1753" mass="198490">MCKDMATIPVVVKHGGKKYDLDLDTSLPGEVFKMQIYSVTGVEPERQKVLIKGGQLKDDTDISTLGIKPGHSFMMMGTPLGAGLAKAPEAIKFLEDMTEKDLAQVKGAIPSGLHNLGNTCYMNSTLQALRSVPELHQELSNYQSNAGSSSSAGPSNILSLIRGSGNDLTGNLRDLFKQMSETTEGFRPLNFVHALRTAFPQFDQKDRTGNYAQQDAEECYSQILTALRQTLATAEEHKNEKFVDTYFSGKMKSTLTCDEDPEEKPQEGEDTFLKLNCHITVQVNHLKDGILAGLTEKIEKRSDKLERDAIYTKTSKVTRLPKYLTCHLLRFFWKRDINKKAKIMRKVTFPFHLDATDFCTDELKEKIIPVRDKLRELRRNEEDRIKQKRKARTVFIEPAADEENKDGDKMDVDQDKAAEAPGPAKEPEEEEDWDMALAPLLDSDISADIGANHSALYELQAIITHQGASADSGHYCSYVRKMDDDEEEEEEEGKGKGKAKRKLPAGGLAGGGGAEGSTWWFFNDDKVTEVGWDRIETLAGGGRFAKSGAVRPSRRMPPALIPARRPRSRDLQNEDPDAEISNIGTPQAASRTSSKQSGLRGSKITITSKRSTNSTISGDPARSVSGSKRRKLTPNLDEGDESENEDDPELQARPTRETQEPQDSNGESNAEDSDNEESREVVIPVAEDYDSDESESGMADSFDRMKKTVEEIPHAPGAIVKVQLENFVTYTKVTFEPGPSLNMVIGPNGTGKSTLHLGRAKDVAEFVKNGADYAVIEIELKGFPADEMNPTVKRRIGRDGSSQYWIDGLGPVPLLRETQRAAAPPEVLKDHETLKKLRSQEVSMEVELDGYRQSLNTMASRQQLLEREVVRLRERQTLQEHIKLLEDTIPLVEYNNSRANRDIFKKEYTECREQLKDIRKEQEPKQKQIEEAESLRNELRTWVQDERAALASAERDLKEEIDGGIGELRRKEGKTKSDIKALRASEMQRKKGISDAKAQITRFEKFLENDPGPIDLSEYNNKIEGINKQLRVLRTETNELNNAIEPLRTRSEQKKSQLHNKMAWISRMNDIKGRRVQYLGENFPESYKVYDWLQQNRTNFKGPVYGPPIVECNIKDQNYQGEIEALFGASDKLVFTCTNKDDFDELMAVVYGNNRDREGMGLSEVTIKYIEKGLDEFPRIASKDEIRSWGFDGLALDFIDGPSEVLSMLCHTASLHRIVSLTFDDVITQVVLTRHGQGVAKEKLSIAQQQALKGKNISRWVAGRVQTTIRRRAEYGSETEINTRVRDPLHFKTVPIDIQKLENSKREKLELEDDLKEIHKEIEEIKNKQRTLESDVSSLTNEKNEVLDAKEAKQKQANGFQKAKIRLLSEQEQLSNLEAGGRGFKQNLAKLEMEEIQINMDRVKATAAYAEHVREFVGRNEALMTAELHLIEASSNLQHYNSWNQSYQDRINSKQRQCDDAKAKYDETVEKSKKLRDKCRQILEKVTTEQREVLQSYANKTLEEIRAEIQQETVRLESIHEGNPDAIRQYEARGKQIEELSGKIEEKEQSLNKLRDTIKEVRGRWEPRVDQLVNNISEAFSRSFEFIHCAGAVRIRKEGKDGSDFENWAIEILVKFREIESMQVLTAQRQSGGERAVSTVFYLMALQSLARAPFRVVDEINQGMDPRNERLVHKRMVKIACKKHTSQFPQSALASSATNSSLMFRPSSVDFANLDYHERMKVLCINSGDWVIENHVQDFSKYIAAGRKLMAAG</sequence>
<dbReference type="GO" id="GO:0016579">
    <property type="term" value="P:protein deubiquitination"/>
    <property type="evidence" value="ECO:0007669"/>
    <property type="project" value="InterPro"/>
</dbReference>
<dbReference type="CDD" id="cd02657">
    <property type="entry name" value="Peptidase_C19A"/>
    <property type="match status" value="1"/>
</dbReference>
<feature type="region of interest" description="Disordered" evidence="5">
    <location>
        <begin position="482"/>
        <end position="514"/>
    </location>
</feature>
<dbReference type="GO" id="GO:0005634">
    <property type="term" value="C:nucleus"/>
    <property type="evidence" value="ECO:0007669"/>
    <property type="project" value="TreeGrafter"/>
</dbReference>
<feature type="domain" description="Ubiquitin-like" evidence="6">
    <location>
        <begin position="6"/>
        <end position="82"/>
    </location>
</feature>
<proteinExistence type="inferred from homology"/>
<dbReference type="GO" id="GO:0003697">
    <property type="term" value="F:single-stranded DNA binding"/>
    <property type="evidence" value="ECO:0007669"/>
    <property type="project" value="TreeGrafter"/>
</dbReference>
<dbReference type="SUPFAM" id="SSF54001">
    <property type="entry name" value="Cysteine proteinases"/>
    <property type="match status" value="1"/>
</dbReference>
<keyword evidence="9" id="KW-1185">Reference proteome</keyword>
<dbReference type="SMART" id="SM00213">
    <property type="entry name" value="UBQ"/>
    <property type="match status" value="1"/>
</dbReference>
<dbReference type="SUPFAM" id="SSF52540">
    <property type="entry name" value="P-loop containing nucleoside triphosphate hydrolases"/>
    <property type="match status" value="1"/>
</dbReference>
<dbReference type="InterPro" id="IPR027417">
    <property type="entry name" value="P-loop_NTPase"/>
</dbReference>
<feature type="coiled-coil region" evidence="4">
    <location>
        <begin position="901"/>
        <end position="945"/>
    </location>
</feature>
<reference evidence="8" key="1">
    <citation type="submission" date="2023-01" db="EMBL/GenBank/DDBJ databases">
        <title>The chitinases involved in constricting ring structure development in the nematode-trapping fungus Drechslerella dactyloides.</title>
        <authorList>
            <person name="Wang R."/>
            <person name="Zhang L."/>
            <person name="Tang P."/>
            <person name="Li S."/>
            <person name="Liang L."/>
        </authorList>
    </citation>
    <scope>NUCLEOTIDE SEQUENCE</scope>
    <source>
        <strain evidence="8">YMF1.00031</strain>
    </source>
</reference>
<dbReference type="GO" id="GO:0030915">
    <property type="term" value="C:Smc5-Smc6 complex"/>
    <property type="evidence" value="ECO:0007669"/>
    <property type="project" value="TreeGrafter"/>
</dbReference>
<gene>
    <name evidence="8" type="ORF">Dda_2905</name>
</gene>
<dbReference type="EMBL" id="JAQGDS010000003">
    <property type="protein sequence ID" value="KAJ6262100.1"/>
    <property type="molecule type" value="Genomic_DNA"/>
</dbReference>
<dbReference type="InterPro" id="IPR001394">
    <property type="entry name" value="Peptidase_C19_UCH"/>
</dbReference>
<evidence type="ECO:0000256" key="4">
    <source>
        <dbReference type="SAM" id="Coils"/>
    </source>
</evidence>
<evidence type="ECO:0000259" key="7">
    <source>
        <dbReference type="PROSITE" id="PS50235"/>
    </source>
</evidence>
<evidence type="ECO:0000313" key="9">
    <source>
        <dbReference type="Proteomes" id="UP001221413"/>
    </source>
</evidence>
<keyword evidence="8" id="KW-0378">Hydrolase</keyword>
<feature type="coiled-coil region" evidence="4">
    <location>
        <begin position="1016"/>
        <end position="1043"/>
    </location>
</feature>
<accession>A0AAD6J0G0</accession>
<dbReference type="SUPFAM" id="SSF54236">
    <property type="entry name" value="Ubiquitin-like"/>
    <property type="match status" value="1"/>
</dbReference>
<feature type="coiled-coil region" evidence="4">
    <location>
        <begin position="1537"/>
        <end position="1564"/>
    </location>
</feature>
<evidence type="ECO:0000259" key="6">
    <source>
        <dbReference type="PROSITE" id="PS50053"/>
    </source>
</evidence>
<dbReference type="PANTHER" id="PTHR45916:SF1">
    <property type="entry name" value="STRUCTURAL MAINTENANCE OF CHROMOSOMES PROTEIN 5"/>
    <property type="match status" value="1"/>
</dbReference>
<feature type="compositionally biased region" description="Polar residues" evidence="5">
    <location>
        <begin position="582"/>
        <end position="617"/>
    </location>
</feature>
<dbReference type="Gene3D" id="3.90.70.10">
    <property type="entry name" value="Cysteine proteinases"/>
    <property type="match status" value="1"/>
</dbReference>
<evidence type="ECO:0000313" key="8">
    <source>
        <dbReference type="EMBL" id="KAJ6262100.1"/>
    </source>
</evidence>